<organism evidence="1 2">
    <name type="scientific">Mariniflexile gromovii</name>
    <dbReference type="NCBI Taxonomy" id="362523"/>
    <lineage>
        <taxon>Bacteria</taxon>
        <taxon>Pseudomonadati</taxon>
        <taxon>Bacteroidota</taxon>
        <taxon>Flavobacteriia</taxon>
        <taxon>Flavobacteriales</taxon>
        <taxon>Flavobacteriaceae</taxon>
        <taxon>Mariniflexile</taxon>
    </lineage>
</organism>
<dbReference type="Gene3D" id="2.60.40.1820">
    <property type="match status" value="1"/>
</dbReference>
<name>A0ABS4BYS9_9FLAO</name>
<dbReference type="Proteomes" id="UP000670776">
    <property type="component" value="Unassembled WGS sequence"/>
</dbReference>
<gene>
    <name evidence="1" type="ORF">J8H85_15245</name>
</gene>
<dbReference type="EMBL" id="JAGJCB010000018">
    <property type="protein sequence ID" value="MBP0905187.1"/>
    <property type="molecule type" value="Genomic_DNA"/>
</dbReference>
<reference evidence="1 2" key="1">
    <citation type="submission" date="2021-04" db="EMBL/GenBank/DDBJ databases">
        <title>Mariniflexile gromovii gen. nov., sp. nov., a gliding bacterium isolated from the sea urchin Strongylocentrotus intermedius.</title>
        <authorList>
            <person name="Ko S."/>
            <person name="Le V."/>
            <person name="Ahn C.-Y."/>
            <person name="Oh H.-M."/>
        </authorList>
    </citation>
    <scope>NUCLEOTIDE SEQUENCE [LARGE SCALE GENOMIC DNA]</scope>
    <source>
        <strain evidence="1 2">KCTC 12570</strain>
    </source>
</reference>
<sequence length="150" mass="16703">MKRLIILSTILLTLFNCSVNEKPEFLGVENIKILESTPEYIILTADALFENPNIIGGELEVSDIKVYVNNSEMASVSSNNFEIPAKKEFSIPLTANVPIDSIFGDENLSSLIGSLLTKKIKVNYKGVINYKVLGYSHSYEVDKTEDVKIK</sequence>
<evidence type="ECO:0000313" key="2">
    <source>
        <dbReference type="Proteomes" id="UP000670776"/>
    </source>
</evidence>
<dbReference type="RefSeq" id="WP_209656068.1">
    <property type="nucleotide sequence ID" value="NZ_JAGJCB010000018.1"/>
</dbReference>
<evidence type="ECO:0000313" key="1">
    <source>
        <dbReference type="EMBL" id="MBP0905187.1"/>
    </source>
</evidence>
<proteinExistence type="predicted"/>
<dbReference type="SUPFAM" id="SSF117070">
    <property type="entry name" value="LEA14-like"/>
    <property type="match status" value="1"/>
</dbReference>
<keyword evidence="2" id="KW-1185">Reference proteome</keyword>
<accession>A0ABS4BYS9</accession>
<protein>
    <submittedName>
        <fullName evidence="1">LEA type 2 family protein</fullName>
    </submittedName>
</protein>
<comment type="caution">
    <text evidence="1">The sequence shown here is derived from an EMBL/GenBank/DDBJ whole genome shotgun (WGS) entry which is preliminary data.</text>
</comment>